<dbReference type="NCBIfam" id="TIGR00580">
    <property type="entry name" value="mfd"/>
    <property type="match status" value="1"/>
</dbReference>
<dbReference type="Pfam" id="PF17757">
    <property type="entry name" value="UvrB_inter"/>
    <property type="match status" value="1"/>
</dbReference>
<dbReference type="AlphaFoldDB" id="C2JVD8"/>
<proteinExistence type="inferred from homology"/>
<dbReference type="Gene3D" id="3.40.50.300">
    <property type="entry name" value="P-loop containing nucleotide triphosphate hydrolases"/>
    <property type="match status" value="2"/>
</dbReference>
<dbReference type="PROSITE" id="PS51192">
    <property type="entry name" value="HELICASE_ATP_BIND_1"/>
    <property type="match status" value="1"/>
</dbReference>
<dbReference type="InterPro" id="IPR037235">
    <property type="entry name" value="TRCF-like_C_D7"/>
</dbReference>
<dbReference type="SUPFAM" id="SSF141259">
    <property type="entry name" value="CarD-like"/>
    <property type="match status" value="1"/>
</dbReference>
<dbReference type="InterPro" id="IPR005118">
    <property type="entry name" value="TRCF_C"/>
</dbReference>
<evidence type="ECO:0000256" key="3">
    <source>
        <dbReference type="ARBA" id="ARBA00022741"/>
    </source>
</evidence>
<keyword evidence="4 13" id="KW-0227">DNA damage</keyword>
<protein>
    <recommendedName>
        <fullName evidence="12 13">Transcription-repair-coupling factor</fullName>
        <shortName evidence="13">TRCF</shortName>
        <ecNumber evidence="13">3.6.4.-</ecNumber>
    </recommendedName>
</protein>
<evidence type="ECO:0000256" key="7">
    <source>
        <dbReference type="ARBA" id="ARBA00022840"/>
    </source>
</evidence>
<keyword evidence="17" id="KW-1185">Reference proteome</keyword>
<dbReference type="EMBL" id="ACIZ01000040">
    <property type="protein sequence ID" value="EEN80993.1"/>
    <property type="molecule type" value="Genomic_DNA"/>
</dbReference>
<dbReference type="Gene3D" id="2.40.10.170">
    <property type="match status" value="1"/>
</dbReference>
<dbReference type="SMART" id="SM01058">
    <property type="entry name" value="CarD_TRCF"/>
    <property type="match status" value="1"/>
</dbReference>
<keyword evidence="3 13" id="KW-0547">Nucleotide-binding</keyword>
<dbReference type="SUPFAM" id="SSF143517">
    <property type="entry name" value="TRCF domain-like"/>
    <property type="match status" value="1"/>
</dbReference>
<reference evidence="16" key="1">
    <citation type="submission" date="2009-01" db="EMBL/GenBank/DDBJ databases">
        <authorList>
            <person name="Qin X."/>
            <person name="Bachman B."/>
            <person name="Battles P."/>
            <person name="Bell A."/>
            <person name="Bess C."/>
            <person name="Bickham C."/>
            <person name="Chaboub L."/>
            <person name="Chen D."/>
            <person name="Coyle M."/>
            <person name="Deiros D.R."/>
            <person name="Dinh H."/>
            <person name="Forbes L."/>
            <person name="Fowler G."/>
            <person name="Francisco L."/>
            <person name="Fu Q."/>
            <person name="Gubbala S."/>
            <person name="Hale W."/>
            <person name="Han Y."/>
            <person name="Hemphill L."/>
            <person name="Highlander S.K."/>
            <person name="Hirani K."/>
            <person name="Hogues M."/>
            <person name="Jackson L."/>
            <person name="Jakkamsetti A."/>
            <person name="Javaid M."/>
            <person name="Jiang H."/>
            <person name="Korchina V."/>
            <person name="Kovar C."/>
            <person name="Lara F."/>
            <person name="Lee S."/>
            <person name="Mata R."/>
            <person name="Mathew T."/>
            <person name="Moen C."/>
            <person name="Morales K."/>
            <person name="Munidasa M."/>
            <person name="Nazareth L."/>
            <person name="Ngo R."/>
            <person name="Nguyen L."/>
            <person name="Okwuonu G."/>
            <person name="Ongeri F."/>
            <person name="Patil S."/>
            <person name="Petrosino J."/>
            <person name="Pham C."/>
            <person name="Pham P."/>
            <person name="Pu L.-L."/>
            <person name="Puazo M."/>
            <person name="Raj R."/>
            <person name="Reid J."/>
            <person name="Rouhana J."/>
            <person name="Saada N."/>
            <person name="Shang Y."/>
            <person name="Simmons D."/>
            <person name="Thornton R."/>
            <person name="Warren J."/>
            <person name="Weissenberger G."/>
            <person name="Zhang J."/>
            <person name="Zhang L."/>
            <person name="Zhou C."/>
            <person name="Zhu D."/>
            <person name="Muzny D."/>
            <person name="Worley K."/>
            <person name="Gibbs R."/>
        </authorList>
    </citation>
    <scope>NUCLEOTIDE SEQUENCE [LARGE SCALE GENOMIC DNA]</scope>
    <source>
        <strain evidence="16">LMS2-1</strain>
    </source>
</reference>
<evidence type="ECO:0000256" key="4">
    <source>
        <dbReference type="ARBA" id="ARBA00022763"/>
    </source>
</evidence>
<dbReference type="GO" id="GO:0005524">
    <property type="term" value="F:ATP binding"/>
    <property type="evidence" value="ECO:0007669"/>
    <property type="project" value="UniProtKB-UniRule"/>
</dbReference>
<dbReference type="HAMAP" id="MF_00969">
    <property type="entry name" value="TRCF"/>
    <property type="match status" value="1"/>
</dbReference>
<evidence type="ECO:0000256" key="8">
    <source>
        <dbReference type="ARBA" id="ARBA00023125"/>
    </source>
</evidence>
<dbReference type="EC" id="3.6.4.-" evidence="13"/>
<dbReference type="HOGENOM" id="CLU_005122_1_3_9"/>
<dbReference type="InterPro" id="IPR001650">
    <property type="entry name" value="Helicase_C-like"/>
</dbReference>
<accession>C2JVD8</accession>
<dbReference type="SMART" id="SM00490">
    <property type="entry name" value="HELICc"/>
    <property type="match status" value="1"/>
</dbReference>
<dbReference type="InterPro" id="IPR003711">
    <property type="entry name" value="CarD-like/TRCF_RID"/>
</dbReference>
<feature type="domain" description="Helicase ATP-binding" evidence="14">
    <location>
        <begin position="640"/>
        <end position="801"/>
    </location>
</feature>
<evidence type="ECO:0000256" key="10">
    <source>
        <dbReference type="ARBA" id="ARBA00061104"/>
    </source>
</evidence>
<comment type="subcellular location">
    <subcellularLocation>
        <location evidence="1 13">Cytoplasm</location>
    </subcellularLocation>
</comment>
<sequence>MKEAGGAMNLIDMVQADPELSALWPKLETGRHLVTGLSGSAKTVFFGALLQQQKKQLLIVENNRFHADELAADLSSLLGDALVYDFPVEDVLAAEVAVSSPETRNDRINALTFIQSGQPGIIVTSLAGYKRILPAPAAWAASELVVDMDSELDPQTVAKQLVAMGYRRDSLVSAPGQFAIRGGIIDIYPLNQDDPIRIELFDTEIDSIRSFDIATQRSLKKLDQIVIAPATDMIASDQVLTDAGARIGKQATAYKAKVKDAAAKQAITDGLLTTSQQLQALERPENLALYAPELYPEHHRITDYLAGDALVAFDDYSRLLDSDTNLVQDTAEWYSQLQEEGRLLPKTPNPTIQALNQRDRHPRLYLSLFQKGMGQLRLDSLTNVPSRNVQQFFSQMPLLKTETDRWVKQKQTVVFLVSDKNRLDKLSATLHDFEISNVVTEPNQLLSGKVQLTDGSLKNGFELPDLKLVVVTEHELFNARQRRRARHQTLANTERLRSYNELKPGDYVVHVNHGIGQYTGMETLEVDGVHRDYITIVYRNNDKLFIPVDQLNLVQKYVSADGKTPNVNKLGGTEWQKTKRKVAARIEDIADELIDLYAKREAEKGYAFGPDDDLQQKFEDEFPYPETPDQLRSAKEIKRDMEKPKPMDRLLVGDVGFGKTEVALRAAFKAVDYGKQVAILVPTTILAQQHFDTMKDRFADFPVKIGLLSRFQTPHQNKMTIKGLKNGTIDIVVGTHRLLSKDVAFRDLGLLVIDEEQRFGVKHKERIKQLKSNVDVLTLTATPIPRTLNMSMLGVRDLSVIETPPTNRYPIQTFVMEQNPGVIREAIEREMERGGQVFYLHNRVEDMERTVSQLEELVPDASIGYAHGQMTETQLENVIYDFLHGAYDVLVTTTIIETGVDMPNANTLIIENADHYGLSQLYQLRGRIGRSSRVAYAYFMYQPMKVLNEVAEKRLQAIKDFTELGSGFKIAMRDLSIRGAGNLLGKQQHGFIDSVGYDLYTQMLQEAVNKRRGLKTVQKTDAEIDLGLEAYLPTDYVADSRQKIELYKRIREADSDEAETEISEDLIDRFGDYPQPVTNLLAIAHLKRFADLAWVDHVQKNDQKMTVVLTPQATAKAQGEPIFKALAATTLKAQVAIADGKLTVTLAVPATMKEDEWLGQLTAFMKGLLAVVNPQPGKKPAA</sequence>
<feature type="domain" description="Helicase C-terminal" evidence="15">
    <location>
        <begin position="822"/>
        <end position="976"/>
    </location>
</feature>
<dbReference type="CDD" id="cd18810">
    <property type="entry name" value="SF2_C_TRCF"/>
    <property type="match status" value="1"/>
</dbReference>
<dbReference type="InterPro" id="IPR041471">
    <property type="entry name" value="UvrB_inter"/>
</dbReference>
<gene>
    <name evidence="13 16" type="primary">mfd</name>
    <name evidence="16" type="ORF">HMPREF0539_0872</name>
</gene>
<dbReference type="InterPro" id="IPR004576">
    <property type="entry name" value="Mfd"/>
</dbReference>
<dbReference type="SMART" id="SM00487">
    <property type="entry name" value="DEXDc"/>
    <property type="match status" value="1"/>
</dbReference>
<dbReference type="Pfam" id="PF00271">
    <property type="entry name" value="Helicase_C"/>
    <property type="match status" value="1"/>
</dbReference>
<comment type="similarity">
    <text evidence="10 13">In the N-terminal section; belongs to the UvrB family.</text>
</comment>
<dbReference type="Pfam" id="PF03461">
    <property type="entry name" value="TRCF"/>
    <property type="match status" value="1"/>
</dbReference>
<evidence type="ECO:0000256" key="6">
    <source>
        <dbReference type="ARBA" id="ARBA00022806"/>
    </source>
</evidence>
<dbReference type="Gene3D" id="3.90.1150.50">
    <property type="entry name" value="Transcription-repair-coupling factor, D7 domain"/>
    <property type="match status" value="1"/>
</dbReference>
<dbReference type="InterPro" id="IPR047112">
    <property type="entry name" value="RecG/Mfd"/>
</dbReference>
<dbReference type="PANTHER" id="PTHR47964:SF1">
    <property type="entry name" value="ATP-DEPENDENT DNA HELICASE HOMOLOG RECG, CHLOROPLASTIC"/>
    <property type="match status" value="1"/>
</dbReference>
<keyword evidence="8 13" id="KW-0238">DNA-binding</keyword>
<dbReference type="CDD" id="cd17991">
    <property type="entry name" value="DEXHc_TRCF"/>
    <property type="match status" value="1"/>
</dbReference>
<comment type="function">
    <text evidence="13">Couples transcription and DNA repair by recognizing RNA polymerase (RNAP) stalled at DNA lesions. Mediates ATP-dependent release of RNAP and its truncated transcript from the DNA, and recruitment of nucleotide excision repair machinery to the damaged site.</text>
</comment>
<dbReference type="Gene3D" id="3.40.50.11180">
    <property type="match status" value="1"/>
</dbReference>
<dbReference type="InterPro" id="IPR014001">
    <property type="entry name" value="Helicase_ATP-bd"/>
</dbReference>
<evidence type="ECO:0000313" key="17">
    <source>
        <dbReference type="Proteomes" id="UP000004525"/>
    </source>
</evidence>
<evidence type="ECO:0000256" key="12">
    <source>
        <dbReference type="ARBA" id="ARBA00070128"/>
    </source>
</evidence>
<evidence type="ECO:0000259" key="14">
    <source>
        <dbReference type="PROSITE" id="PS51192"/>
    </source>
</evidence>
<dbReference type="SMART" id="SM00982">
    <property type="entry name" value="TRCF"/>
    <property type="match status" value="1"/>
</dbReference>
<keyword evidence="7 13" id="KW-0067">ATP-binding</keyword>
<comment type="similarity">
    <text evidence="11 13">In the C-terminal section; belongs to the helicase family. RecG subfamily.</text>
</comment>
<dbReference type="GO" id="GO:0005737">
    <property type="term" value="C:cytoplasm"/>
    <property type="evidence" value="ECO:0007669"/>
    <property type="project" value="UniProtKB-SubCell"/>
</dbReference>
<comment type="caution">
    <text evidence="16">The sequence shown here is derived from an EMBL/GenBank/DDBJ whole genome shotgun (WGS) entry which is preliminary data.</text>
</comment>
<dbReference type="GO" id="GO:0016787">
    <property type="term" value="F:hydrolase activity"/>
    <property type="evidence" value="ECO:0007669"/>
    <property type="project" value="UniProtKB-KW"/>
</dbReference>
<evidence type="ECO:0000256" key="2">
    <source>
        <dbReference type="ARBA" id="ARBA00022490"/>
    </source>
</evidence>
<dbReference type="GO" id="GO:0003678">
    <property type="term" value="F:DNA helicase activity"/>
    <property type="evidence" value="ECO:0007669"/>
    <property type="project" value="TreeGrafter"/>
</dbReference>
<keyword evidence="6" id="KW-0347">Helicase</keyword>
<evidence type="ECO:0000313" key="16">
    <source>
        <dbReference type="EMBL" id="EEN80993.1"/>
    </source>
</evidence>
<organism evidence="16 17">
    <name type="scientific">Lacticaseibacillus rhamnosus (strain LMS2-1)</name>
    <dbReference type="NCBI Taxonomy" id="525361"/>
    <lineage>
        <taxon>Bacteria</taxon>
        <taxon>Bacillati</taxon>
        <taxon>Bacillota</taxon>
        <taxon>Bacilli</taxon>
        <taxon>Lactobacillales</taxon>
        <taxon>Lactobacillaceae</taxon>
        <taxon>Lacticaseibacillus</taxon>
    </lineage>
</organism>
<keyword evidence="9 13" id="KW-0234">DNA repair</keyword>
<dbReference type="InterPro" id="IPR011545">
    <property type="entry name" value="DEAD/DEAH_box_helicase_dom"/>
</dbReference>
<evidence type="ECO:0000256" key="13">
    <source>
        <dbReference type="HAMAP-Rule" id="MF_00969"/>
    </source>
</evidence>
<dbReference type="Pfam" id="PF02559">
    <property type="entry name" value="CarD_TRCF_RID"/>
    <property type="match status" value="1"/>
</dbReference>
<dbReference type="Pfam" id="PF00270">
    <property type="entry name" value="DEAD"/>
    <property type="match status" value="1"/>
</dbReference>
<dbReference type="GO" id="GO:0003684">
    <property type="term" value="F:damaged DNA binding"/>
    <property type="evidence" value="ECO:0007669"/>
    <property type="project" value="InterPro"/>
</dbReference>
<dbReference type="PROSITE" id="PS51194">
    <property type="entry name" value="HELICASE_CTER"/>
    <property type="match status" value="1"/>
</dbReference>
<dbReference type="Proteomes" id="UP000004525">
    <property type="component" value="Unassembled WGS sequence"/>
</dbReference>
<evidence type="ECO:0000256" key="9">
    <source>
        <dbReference type="ARBA" id="ARBA00023204"/>
    </source>
</evidence>
<evidence type="ECO:0000256" key="11">
    <source>
        <dbReference type="ARBA" id="ARBA00061399"/>
    </source>
</evidence>
<dbReference type="GO" id="GO:0006355">
    <property type="term" value="P:regulation of DNA-templated transcription"/>
    <property type="evidence" value="ECO:0007669"/>
    <property type="project" value="UniProtKB-UniRule"/>
</dbReference>
<dbReference type="SUPFAM" id="SSF52540">
    <property type="entry name" value="P-loop containing nucleoside triphosphate hydrolases"/>
    <property type="match status" value="4"/>
</dbReference>
<name>C2JVD8_LACRM</name>
<evidence type="ECO:0000256" key="1">
    <source>
        <dbReference type="ARBA" id="ARBA00004496"/>
    </source>
</evidence>
<evidence type="ECO:0000259" key="15">
    <source>
        <dbReference type="PROSITE" id="PS51194"/>
    </source>
</evidence>
<dbReference type="PANTHER" id="PTHR47964">
    <property type="entry name" value="ATP-DEPENDENT DNA HELICASE HOMOLOG RECG, CHLOROPLASTIC"/>
    <property type="match status" value="1"/>
</dbReference>
<dbReference type="FunFam" id="3.40.50.300:FF:000546">
    <property type="entry name" value="Transcription-repair-coupling factor"/>
    <property type="match status" value="1"/>
</dbReference>
<dbReference type="InterPro" id="IPR036101">
    <property type="entry name" value="CarD-like/TRCF_RID_sf"/>
</dbReference>
<dbReference type="Gene3D" id="3.30.2060.10">
    <property type="entry name" value="Penicillin-binding protein 1b domain"/>
    <property type="match status" value="1"/>
</dbReference>
<keyword evidence="5 13" id="KW-0378">Hydrolase</keyword>
<dbReference type="InterPro" id="IPR027417">
    <property type="entry name" value="P-loop_NTPase"/>
</dbReference>
<evidence type="ECO:0000256" key="5">
    <source>
        <dbReference type="ARBA" id="ARBA00022801"/>
    </source>
</evidence>
<dbReference type="GO" id="GO:0000716">
    <property type="term" value="P:transcription-coupled nucleotide-excision repair, DNA damage recognition"/>
    <property type="evidence" value="ECO:0007669"/>
    <property type="project" value="UniProtKB-UniRule"/>
</dbReference>
<keyword evidence="2 13" id="KW-0963">Cytoplasm</keyword>